<reference evidence="1" key="1">
    <citation type="journal article" date="2020" name="Stud. Mycol.">
        <title>101 Dothideomycetes genomes: a test case for predicting lifestyles and emergence of pathogens.</title>
        <authorList>
            <person name="Haridas S."/>
            <person name="Albert R."/>
            <person name="Binder M."/>
            <person name="Bloem J."/>
            <person name="Labutti K."/>
            <person name="Salamov A."/>
            <person name="Andreopoulos B."/>
            <person name="Baker S."/>
            <person name="Barry K."/>
            <person name="Bills G."/>
            <person name="Bluhm B."/>
            <person name="Cannon C."/>
            <person name="Castanera R."/>
            <person name="Culley D."/>
            <person name="Daum C."/>
            <person name="Ezra D."/>
            <person name="Gonzalez J."/>
            <person name="Henrissat B."/>
            <person name="Kuo A."/>
            <person name="Liang C."/>
            <person name="Lipzen A."/>
            <person name="Lutzoni F."/>
            <person name="Magnuson J."/>
            <person name="Mondo S."/>
            <person name="Nolan M."/>
            <person name="Ohm R."/>
            <person name="Pangilinan J."/>
            <person name="Park H.-J."/>
            <person name="Ramirez L."/>
            <person name="Alfaro M."/>
            <person name="Sun H."/>
            <person name="Tritt A."/>
            <person name="Yoshinaga Y."/>
            <person name="Zwiers L.-H."/>
            <person name="Turgeon B."/>
            <person name="Goodwin S."/>
            <person name="Spatafora J."/>
            <person name="Crous P."/>
            <person name="Grigoriev I."/>
        </authorList>
    </citation>
    <scope>NUCLEOTIDE SEQUENCE</scope>
    <source>
        <strain evidence="1">ATCC 200398</strain>
    </source>
</reference>
<proteinExistence type="predicted"/>
<name>A0ACB6Q723_9PLEO</name>
<comment type="caution">
    <text evidence="1">The sequence shown here is derived from an EMBL/GenBank/DDBJ whole genome shotgun (WGS) entry which is preliminary data.</text>
</comment>
<keyword evidence="2" id="KW-1185">Reference proteome</keyword>
<dbReference type="Proteomes" id="UP000799755">
    <property type="component" value="Unassembled WGS sequence"/>
</dbReference>
<gene>
    <name evidence="1" type="ORF">BDR25DRAFT_347674</name>
</gene>
<organism evidence="1 2">
    <name type="scientific">Lindgomyces ingoldianus</name>
    <dbReference type="NCBI Taxonomy" id="673940"/>
    <lineage>
        <taxon>Eukaryota</taxon>
        <taxon>Fungi</taxon>
        <taxon>Dikarya</taxon>
        <taxon>Ascomycota</taxon>
        <taxon>Pezizomycotina</taxon>
        <taxon>Dothideomycetes</taxon>
        <taxon>Pleosporomycetidae</taxon>
        <taxon>Pleosporales</taxon>
        <taxon>Lindgomycetaceae</taxon>
        <taxon>Lindgomyces</taxon>
    </lineage>
</organism>
<evidence type="ECO:0000313" key="1">
    <source>
        <dbReference type="EMBL" id="KAF2462615.1"/>
    </source>
</evidence>
<accession>A0ACB6Q723</accession>
<protein>
    <submittedName>
        <fullName evidence="1">Uncharacterized protein</fullName>
    </submittedName>
</protein>
<evidence type="ECO:0000313" key="2">
    <source>
        <dbReference type="Proteomes" id="UP000799755"/>
    </source>
</evidence>
<sequence>MESSNPYSSLSTCQSYIDYRTLHHLPRCVPDWVQKTVHDGVWDKEMQLFVESEGSGVAAQVVQGFDPPYAECWCRVNNCGHFISGRSGLPKHVRKAHAPLIIGNRAEGRKKAAELQIVKDTYKAIMETIRQAAENGDKDARLALRWDPPPKTQKEIHADARAEKKRVAAEKKAVKAAGGGTTKHRRKVNLEDDDYDPDEDMEVKDSKAFDHKAGRVIRHDNPKSPNDLFTIHVAKGVEMPMIPGKTFKSPNISALLRIISVYDDGYKSLCANCGKVTNTRRAYKQCTFDGACAGRDYFPEWDVPANWYTGPTHKGILRRHIQADEE</sequence>
<dbReference type="EMBL" id="MU003573">
    <property type="protein sequence ID" value="KAF2462615.1"/>
    <property type="molecule type" value="Genomic_DNA"/>
</dbReference>